<dbReference type="NCBIfam" id="TIGR00089">
    <property type="entry name" value="MiaB/RimO family radical SAM methylthiotransferase"/>
    <property type="match status" value="1"/>
</dbReference>
<dbReference type="EMBL" id="CP120733">
    <property type="protein sequence ID" value="WFD11734.1"/>
    <property type="molecule type" value="Genomic_DNA"/>
</dbReference>
<dbReference type="Gene3D" id="2.40.50.140">
    <property type="entry name" value="Nucleic acid-binding proteins"/>
    <property type="match status" value="1"/>
</dbReference>
<feature type="binding site" evidence="8">
    <location>
        <position position="12"/>
    </location>
    <ligand>
        <name>[4Fe-4S] cluster</name>
        <dbReference type="ChEBI" id="CHEBI:49883"/>
        <label>1</label>
    </ligand>
</feature>
<evidence type="ECO:0000259" key="9">
    <source>
        <dbReference type="PROSITE" id="PS50926"/>
    </source>
</evidence>
<dbReference type="Gene3D" id="3.80.30.20">
    <property type="entry name" value="tm_1862 like domain"/>
    <property type="match status" value="1"/>
</dbReference>
<dbReference type="InterPro" id="IPR020612">
    <property type="entry name" value="Methylthiotransferase_CS"/>
</dbReference>
<name>A0ABY8EJ04_9FIRM</name>
<keyword evidence="6 8" id="KW-0408">Iron</keyword>
<feature type="binding site" evidence="8">
    <location>
        <position position="160"/>
    </location>
    <ligand>
        <name>[4Fe-4S] cluster</name>
        <dbReference type="ChEBI" id="CHEBI:49883"/>
        <label>2</label>
        <note>4Fe-4S-S-AdoMet</note>
    </ligand>
</feature>
<evidence type="ECO:0000259" key="11">
    <source>
        <dbReference type="PROSITE" id="PS51918"/>
    </source>
</evidence>
<evidence type="ECO:0000313" key="13">
    <source>
        <dbReference type="Proteomes" id="UP001222800"/>
    </source>
</evidence>
<dbReference type="InterPro" id="IPR013848">
    <property type="entry name" value="Methylthiotransferase_N"/>
</dbReference>
<dbReference type="PROSITE" id="PS01278">
    <property type="entry name" value="MTTASE_RADICAL"/>
    <property type="match status" value="1"/>
</dbReference>
<comment type="catalytic activity">
    <reaction evidence="8">
        <text>L-aspartate(89)-[ribosomal protein uS12]-hydrogen + (sulfur carrier)-SH + AH2 + 2 S-adenosyl-L-methionine = 3-methylsulfanyl-L-aspartate(89)-[ribosomal protein uS12]-hydrogen + (sulfur carrier)-H + 5'-deoxyadenosine + L-methionine + A + S-adenosyl-L-homocysteine + 2 H(+)</text>
        <dbReference type="Rhea" id="RHEA:37087"/>
        <dbReference type="Rhea" id="RHEA-COMP:10460"/>
        <dbReference type="Rhea" id="RHEA-COMP:10461"/>
        <dbReference type="Rhea" id="RHEA-COMP:14737"/>
        <dbReference type="Rhea" id="RHEA-COMP:14739"/>
        <dbReference type="ChEBI" id="CHEBI:13193"/>
        <dbReference type="ChEBI" id="CHEBI:15378"/>
        <dbReference type="ChEBI" id="CHEBI:17319"/>
        <dbReference type="ChEBI" id="CHEBI:17499"/>
        <dbReference type="ChEBI" id="CHEBI:29917"/>
        <dbReference type="ChEBI" id="CHEBI:29961"/>
        <dbReference type="ChEBI" id="CHEBI:57844"/>
        <dbReference type="ChEBI" id="CHEBI:57856"/>
        <dbReference type="ChEBI" id="CHEBI:59789"/>
        <dbReference type="ChEBI" id="CHEBI:64428"/>
        <dbReference type="ChEBI" id="CHEBI:73599"/>
        <dbReference type="EC" id="2.8.4.4"/>
    </reaction>
</comment>
<dbReference type="InterPro" id="IPR005840">
    <property type="entry name" value="Ribosomal_uS12_MeSTrfase_RimO"/>
</dbReference>
<evidence type="ECO:0000259" key="10">
    <source>
        <dbReference type="PROSITE" id="PS51449"/>
    </source>
</evidence>
<keyword evidence="3 8" id="KW-0808">Transferase</keyword>
<keyword evidence="12" id="KW-0687">Ribonucleoprotein</keyword>
<evidence type="ECO:0000256" key="4">
    <source>
        <dbReference type="ARBA" id="ARBA00022691"/>
    </source>
</evidence>
<keyword evidence="4 8" id="KW-0949">S-adenosyl-L-methionine</keyword>
<dbReference type="GO" id="GO:0005840">
    <property type="term" value="C:ribosome"/>
    <property type="evidence" value="ECO:0007669"/>
    <property type="project" value="UniProtKB-KW"/>
</dbReference>
<comment type="subcellular location">
    <subcellularLocation>
        <location evidence="8">Cytoplasm</location>
    </subcellularLocation>
</comment>
<keyword evidence="5 8" id="KW-0479">Metal-binding</keyword>
<dbReference type="Gene3D" id="3.40.50.12160">
    <property type="entry name" value="Methylthiotransferase, N-terminal domain"/>
    <property type="match status" value="1"/>
</dbReference>
<comment type="similarity">
    <text evidence="8">Belongs to the methylthiotransferase family. RimO subfamily.</text>
</comment>
<dbReference type="SFLD" id="SFLDF00274">
    <property type="entry name" value="ribosomal_protein_S12_methylth"/>
    <property type="match status" value="1"/>
</dbReference>
<feature type="binding site" evidence="8">
    <location>
        <position position="48"/>
    </location>
    <ligand>
        <name>[4Fe-4S] cluster</name>
        <dbReference type="ChEBI" id="CHEBI:49883"/>
        <label>1</label>
    </ligand>
</feature>
<dbReference type="Proteomes" id="UP001222800">
    <property type="component" value="Chromosome"/>
</dbReference>
<evidence type="ECO:0000256" key="7">
    <source>
        <dbReference type="ARBA" id="ARBA00023014"/>
    </source>
</evidence>
<dbReference type="SFLD" id="SFLDS00029">
    <property type="entry name" value="Radical_SAM"/>
    <property type="match status" value="1"/>
</dbReference>
<gene>
    <name evidence="8 12" type="primary">rimO</name>
    <name evidence="12" type="ORF">P4S50_06565</name>
</gene>
<proteinExistence type="inferred from homology"/>
<organism evidence="12 13">
    <name type="scientific">Tepidibacter hydrothermalis</name>
    <dbReference type="NCBI Taxonomy" id="3036126"/>
    <lineage>
        <taxon>Bacteria</taxon>
        <taxon>Bacillati</taxon>
        <taxon>Bacillota</taxon>
        <taxon>Clostridia</taxon>
        <taxon>Peptostreptococcales</taxon>
        <taxon>Peptostreptococcaceae</taxon>
        <taxon>Tepidibacter</taxon>
    </lineage>
</organism>
<sequence>MGFKIALESLGCSKNLVDAEVMLGILKNNGHRLTSDFEQAEVIIVNTCGFIESAKEESINTILELAEYKKTGNLKILIMSGCLAQRYSEDIQNEIEEVDAIVGTASYSKIAEIIKRLSEEKNIIELDELDFVYDETLPRYTTTPSYMAYLKIAEGCDNNCTYCIIPKLRGKYRSRELENIIKEAKELAKNGVKELVVIAQDTTRYGIDIYKEQKLAYLLQELAKIEGLKWIRVMYSYPEELSEETIKVIKENEKICAYFDIPIQHCNNRILKLMNRRTTKEEIKSKIDMIRKEIPKACIRTSIIVGFPSETKEEFEELKEFVEEVKFDRLGVFAYSQEEGTAAARLENQIDEEIKNTRRDELMLIQQEVSFNNNQSKIGDVYEVLIEEKLEDNVYIGRTYQDACEIDGVVYVNTDKKLDIGQFVNVKINDALEYDLMGVMLDESSK</sequence>
<dbReference type="CDD" id="cd01335">
    <property type="entry name" value="Radical_SAM"/>
    <property type="match status" value="1"/>
</dbReference>
<comment type="cofactor">
    <cofactor evidence="8">
        <name>[4Fe-4S] cluster</name>
        <dbReference type="ChEBI" id="CHEBI:49883"/>
    </cofactor>
    <text evidence="8">Binds 2 [4Fe-4S] clusters. One cluster is coordinated with 3 cysteines and an exchangeable S-adenosyl-L-methionine.</text>
</comment>
<dbReference type="RefSeq" id="WP_277733883.1">
    <property type="nucleotide sequence ID" value="NZ_CP120733.1"/>
</dbReference>
<dbReference type="InterPro" id="IPR006638">
    <property type="entry name" value="Elp3/MiaA/NifB-like_rSAM"/>
</dbReference>
<evidence type="ECO:0000313" key="12">
    <source>
        <dbReference type="EMBL" id="WFD11734.1"/>
    </source>
</evidence>
<evidence type="ECO:0000256" key="1">
    <source>
        <dbReference type="ARBA" id="ARBA00022485"/>
    </source>
</evidence>
<dbReference type="InterPro" id="IPR012340">
    <property type="entry name" value="NA-bd_OB-fold"/>
</dbReference>
<dbReference type="Pfam" id="PF18693">
    <property type="entry name" value="TRAM_2"/>
    <property type="match status" value="1"/>
</dbReference>
<dbReference type="InterPro" id="IPR023404">
    <property type="entry name" value="rSAM_horseshoe"/>
</dbReference>
<dbReference type="PROSITE" id="PS51449">
    <property type="entry name" value="MTTASE_N"/>
    <property type="match status" value="1"/>
</dbReference>
<feature type="domain" description="MTTase N-terminal" evidence="10">
    <location>
        <begin position="3"/>
        <end position="119"/>
    </location>
</feature>
<dbReference type="SUPFAM" id="SSF102114">
    <property type="entry name" value="Radical SAM enzymes"/>
    <property type="match status" value="1"/>
</dbReference>
<dbReference type="PROSITE" id="PS51918">
    <property type="entry name" value="RADICAL_SAM"/>
    <property type="match status" value="1"/>
</dbReference>
<dbReference type="EC" id="2.8.4.4" evidence="8"/>
<dbReference type="PANTHER" id="PTHR43837:SF1">
    <property type="entry name" value="RIBOSOMAL PROTEIN US12 METHYLTHIOTRANSFERASE RIMO"/>
    <property type="match status" value="1"/>
</dbReference>
<feature type="binding site" evidence="8">
    <location>
        <position position="156"/>
    </location>
    <ligand>
        <name>[4Fe-4S] cluster</name>
        <dbReference type="ChEBI" id="CHEBI:49883"/>
        <label>2</label>
        <note>4Fe-4S-S-AdoMet</note>
    </ligand>
</feature>
<dbReference type="Pfam" id="PF00919">
    <property type="entry name" value="UPF0004"/>
    <property type="match status" value="1"/>
</dbReference>
<dbReference type="GO" id="GO:0103039">
    <property type="term" value="F:protein methylthiotransferase activity"/>
    <property type="evidence" value="ECO:0007669"/>
    <property type="project" value="UniProtKB-EC"/>
</dbReference>
<dbReference type="SFLD" id="SFLDG01082">
    <property type="entry name" value="B12-binding_domain_containing"/>
    <property type="match status" value="1"/>
</dbReference>
<evidence type="ECO:0000256" key="5">
    <source>
        <dbReference type="ARBA" id="ARBA00022723"/>
    </source>
</evidence>
<comment type="function">
    <text evidence="8">Catalyzes the methylthiolation of an aspartic acid residue of ribosomal protein uS12.</text>
</comment>
<dbReference type="HAMAP" id="MF_01865">
    <property type="entry name" value="MTTase_RimO"/>
    <property type="match status" value="1"/>
</dbReference>
<keyword evidence="12" id="KW-0689">Ribosomal protein</keyword>
<feature type="binding site" evidence="8">
    <location>
        <position position="82"/>
    </location>
    <ligand>
        <name>[4Fe-4S] cluster</name>
        <dbReference type="ChEBI" id="CHEBI:49883"/>
        <label>1</label>
    </ligand>
</feature>
<dbReference type="Pfam" id="PF04055">
    <property type="entry name" value="Radical_SAM"/>
    <property type="match status" value="1"/>
</dbReference>
<dbReference type="NCBIfam" id="TIGR01125">
    <property type="entry name" value="30S ribosomal protein S12 methylthiotransferase RimO"/>
    <property type="match status" value="1"/>
</dbReference>
<feature type="domain" description="Radical SAM core" evidence="11">
    <location>
        <begin position="142"/>
        <end position="372"/>
    </location>
</feature>
<dbReference type="InterPro" id="IPR058240">
    <property type="entry name" value="rSAM_sf"/>
</dbReference>
<dbReference type="SFLD" id="SFLDG01061">
    <property type="entry name" value="methylthiotransferase"/>
    <property type="match status" value="1"/>
</dbReference>
<dbReference type="SMART" id="SM00729">
    <property type="entry name" value="Elp3"/>
    <property type="match status" value="1"/>
</dbReference>
<dbReference type="PROSITE" id="PS50926">
    <property type="entry name" value="TRAM"/>
    <property type="match status" value="1"/>
</dbReference>
<dbReference type="InterPro" id="IPR002792">
    <property type="entry name" value="TRAM_dom"/>
</dbReference>
<keyword evidence="1 8" id="KW-0004">4Fe-4S</keyword>
<evidence type="ECO:0000256" key="3">
    <source>
        <dbReference type="ARBA" id="ARBA00022679"/>
    </source>
</evidence>
<evidence type="ECO:0000256" key="6">
    <source>
        <dbReference type="ARBA" id="ARBA00023004"/>
    </source>
</evidence>
<feature type="binding site" evidence="8">
    <location>
        <position position="163"/>
    </location>
    <ligand>
        <name>[4Fe-4S] cluster</name>
        <dbReference type="ChEBI" id="CHEBI:49883"/>
        <label>2</label>
        <note>4Fe-4S-S-AdoMet</note>
    </ligand>
</feature>
<reference evidence="12 13" key="1">
    <citation type="submission" date="2023-03" db="EMBL/GenBank/DDBJ databases">
        <title>Complete genome sequence of Tepidibacter sp. SWIR-1, isolated from a deep-sea hydrothermal vent.</title>
        <authorList>
            <person name="Li X."/>
        </authorList>
    </citation>
    <scope>NUCLEOTIDE SEQUENCE [LARGE SCALE GENOMIC DNA]</scope>
    <source>
        <strain evidence="12 13">SWIR-1</strain>
    </source>
</reference>
<dbReference type="InterPro" id="IPR007197">
    <property type="entry name" value="rSAM"/>
</dbReference>
<feature type="domain" description="TRAM" evidence="9">
    <location>
        <begin position="375"/>
        <end position="442"/>
    </location>
</feature>
<keyword evidence="13" id="KW-1185">Reference proteome</keyword>
<keyword evidence="2 8" id="KW-0963">Cytoplasm</keyword>
<accession>A0ABY8EJ04</accession>
<dbReference type="InterPro" id="IPR005839">
    <property type="entry name" value="Methylthiotransferase"/>
</dbReference>
<protein>
    <recommendedName>
        <fullName evidence="8">Ribosomal protein uS12 methylthiotransferase RimO</fullName>
        <shortName evidence="8">uS12 MTTase</shortName>
        <shortName evidence="8">uS12 methylthiotransferase</shortName>
        <ecNumber evidence="8">2.8.4.4</ecNumber>
    </recommendedName>
    <alternativeName>
        <fullName evidence="8">Ribosomal protein uS12 (aspartate-C(3))-methylthiotransferase</fullName>
    </alternativeName>
    <alternativeName>
        <fullName evidence="8">Ribosome maturation factor RimO</fullName>
    </alternativeName>
</protein>
<evidence type="ECO:0000256" key="2">
    <source>
        <dbReference type="ARBA" id="ARBA00022490"/>
    </source>
</evidence>
<dbReference type="InterPro" id="IPR038135">
    <property type="entry name" value="Methylthiotransferase_N_sf"/>
</dbReference>
<evidence type="ECO:0000256" key="8">
    <source>
        <dbReference type="HAMAP-Rule" id="MF_01865"/>
    </source>
</evidence>
<keyword evidence="7 8" id="KW-0411">Iron-sulfur</keyword>
<dbReference type="PANTHER" id="PTHR43837">
    <property type="entry name" value="RIBOSOMAL PROTEIN S12 METHYLTHIOTRANSFERASE RIMO"/>
    <property type="match status" value="1"/>
</dbReference>